<keyword evidence="3" id="KW-0418">Kinase</keyword>
<comment type="caution">
    <text evidence="6">The sequence shown here is derived from an EMBL/GenBank/DDBJ whole genome shotgun (WGS) entry which is preliminary data.</text>
</comment>
<evidence type="ECO:0000256" key="4">
    <source>
        <dbReference type="ARBA" id="ARBA00022840"/>
    </source>
</evidence>
<keyword evidence="1" id="KW-0808">Transferase</keyword>
<feature type="compositionally biased region" description="Low complexity" evidence="5">
    <location>
        <begin position="92"/>
        <end position="105"/>
    </location>
</feature>
<dbReference type="EMBL" id="JANQDX010000007">
    <property type="protein sequence ID" value="KAL0921049.1"/>
    <property type="molecule type" value="Genomic_DNA"/>
</dbReference>
<dbReference type="AlphaFoldDB" id="A0ABD0V730"/>
<gene>
    <name evidence="6" type="ORF">M5K25_008080</name>
</gene>
<evidence type="ECO:0000256" key="5">
    <source>
        <dbReference type="SAM" id="MobiDB-lite"/>
    </source>
</evidence>
<proteinExistence type="predicted"/>
<evidence type="ECO:0000256" key="1">
    <source>
        <dbReference type="ARBA" id="ARBA00022679"/>
    </source>
</evidence>
<evidence type="ECO:0000256" key="2">
    <source>
        <dbReference type="ARBA" id="ARBA00022741"/>
    </source>
</evidence>
<evidence type="ECO:0000256" key="3">
    <source>
        <dbReference type="ARBA" id="ARBA00022777"/>
    </source>
</evidence>
<dbReference type="SUPFAM" id="SSF56112">
    <property type="entry name" value="Protein kinase-like (PK-like)"/>
    <property type="match status" value="1"/>
</dbReference>
<evidence type="ECO:0000313" key="7">
    <source>
        <dbReference type="Proteomes" id="UP001552299"/>
    </source>
</evidence>
<dbReference type="GO" id="GO:0005524">
    <property type="term" value="F:ATP binding"/>
    <property type="evidence" value="ECO:0007669"/>
    <property type="project" value="UniProtKB-KW"/>
</dbReference>
<dbReference type="PANTHER" id="PTHR47973">
    <property type="entry name" value="CYSTEINE-RICH RECEPTOR-LIKE PROTEIN KINASE 3"/>
    <property type="match status" value="1"/>
</dbReference>
<feature type="region of interest" description="Disordered" evidence="5">
    <location>
        <begin position="72"/>
        <end position="105"/>
    </location>
</feature>
<keyword evidence="7" id="KW-1185">Reference proteome</keyword>
<sequence length="155" mass="16964">MQMFIKLAWTFYTQKKTMDMLDPALRSTADVEQVAMCVQIGLLCTQANPKLRPDMRRVVVVLSKKPGPFEEPIKPGIPYSKHKRRSHGLEHSNYTTSESSAMSSGASSYATNNAFAANPNNMASTSSSSSATTITRMIVTPTNSTISRSSILRTA</sequence>
<dbReference type="InterPro" id="IPR052059">
    <property type="entry name" value="CR_Ser/Thr_kinase"/>
</dbReference>
<dbReference type="InterPro" id="IPR011009">
    <property type="entry name" value="Kinase-like_dom_sf"/>
</dbReference>
<dbReference type="Proteomes" id="UP001552299">
    <property type="component" value="Unassembled WGS sequence"/>
</dbReference>
<dbReference type="GO" id="GO:0016301">
    <property type="term" value="F:kinase activity"/>
    <property type="evidence" value="ECO:0007669"/>
    <property type="project" value="UniProtKB-KW"/>
</dbReference>
<protein>
    <submittedName>
        <fullName evidence="6">Uncharacterized protein</fullName>
    </submittedName>
</protein>
<organism evidence="6 7">
    <name type="scientific">Dendrobium thyrsiflorum</name>
    <name type="common">Pinecone-like raceme dendrobium</name>
    <name type="synonym">Orchid</name>
    <dbReference type="NCBI Taxonomy" id="117978"/>
    <lineage>
        <taxon>Eukaryota</taxon>
        <taxon>Viridiplantae</taxon>
        <taxon>Streptophyta</taxon>
        <taxon>Embryophyta</taxon>
        <taxon>Tracheophyta</taxon>
        <taxon>Spermatophyta</taxon>
        <taxon>Magnoliopsida</taxon>
        <taxon>Liliopsida</taxon>
        <taxon>Asparagales</taxon>
        <taxon>Orchidaceae</taxon>
        <taxon>Epidendroideae</taxon>
        <taxon>Malaxideae</taxon>
        <taxon>Dendrobiinae</taxon>
        <taxon>Dendrobium</taxon>
    </lineage>
</organism>
<reference evidence="6 7" key="1">
    <citation type="journal article" date="2024" name="Plant Biotechnol. J.">
        <title>Dendrobium thyrsiflorum genome and its molecular insights into genes involved in important horticultural traits.</title>
        <authorList>
            <person name="Chen B."/>
            <person name="Wang J.Y."/>
            <person name="Zheng P.J."/>
            <person name="Li K.L."/>
            <person name="Liang Y.M."/>
            <person name="Chen X.F."/>
            <person name="Zhang C."/>
            <person name="Zhao X."/>
            <person name="He X."/>
            <person name="Zhang G.Q."/>
            <person name="Liu Z.J."/>
            <person name="Xu Q."/>
        </authorList>
    </citation>
    <scope>NUCLEOTIDE SEQUENCE [LARGE SCALE GENOMIC DNA]</scope>
    <source>
        <strain evidence="6">GZMU011</strain>
    </source>
</reference>
<evidence type="ECO:0000313" key="6">
    <source>
        <dbReference type="EMBL" id="KAL0921049.1"/>
    </source>
</evidence>
<dbReference type="Gene3D" id="1.10.510.10">
    <property type="entry name" value="Transferase(Phosphotransferase) domain 1"/>
    <property type="match status" value="1"/>
</dbReference>
<keyword evidence="4" id="KW-0067">ATP-binding</keyword>
<accession>A0ABD0V730</accession>
<name>A0ABD0V730_DENTH</name>
<keyword evidence="2" id="KW-0547">Nucleotide-binding</keyword>